<feature type="transmembrane region" description="Helical" evidence="1">
    <location>
        <begin position="255"/>
        <end position="274"/>
    </location>
</feature>
<dbReference type="Pfam" id="PF07690">
    <property type="entry name" value="MFS_1"/>
    <property type="match status" value="1"/>
</dbReference>
<dbReference type="GO" id="GO:0022857">
    <property type="term" value="F:transmembrane transporter activity"/>
    <property type="evidence" value="ECO:0007669"/>
    <property type="project" value="InterPro"/>
</dbReference>
<evidence type="ECO:0000259" key="2">
    <source>
        <dbReference type="PROSITE" id="PS50850"/>
    </source>
</evidence>
<accession>A0A6J6C7S8</accession>
<dbReference type="Gene3D" id="1.20.1250.20">
    <property type="entry name" value="MFS general substrate transporter like domains"/>
    <property type="match status" value="2"/>
</dbReference>
<dbReference type="InterPro" id="IPR050327">
    <property type="entry name" value="Proton-linked_MCT"/>
</dbReference>
<dbReference type="PANTHER" id="PTHR11360">
    <property type="entry name" value="MONOCARBOXYLATE TRANSPORTER"/>
    <property type="match status" value="1"/>
</dbReference>
<proteinExistence type="predicted"/>
<feature type="transmembrane region" description="Helical" evidence="1">
    <location>
        <begin position="153"/>
        <end position="173"/>
    </location>
</feature>
<reference evidence="3" key="1">
    <citation type="submission" date="2020-05" db="EMBL/GenBank/DDBJ databases">
        <authorList>
            <person name="Chiriac C."/>
            <person name="Salcher M."/>
            <person name="Ghai R."/>
            <person name="Kavagutti S V."/>
        </authorList>
    </citation>
    <scope>NUCLEOTIDE SEQUENCE</scope>
</reference>
<sequence length="404" mass="43141">MAFLTLLGAAGFRSTPAILIDPLKKEFGWGRGTIGTAVSINVLLYGFIGPFAAALQMKYGLRRITIWALSVISIGALLTTQISTTWHLYLLWGGVVGTGSGCLATVFASTVATRWFVKNRGLVVGGLTAAGASGQLIFLPVLSRLADHYGWRWVGVTIALSALAVIPFVALLLRNYPSDVGLLPYGAEHDYVLPETSDRPIRAAFLAFTAAKRSGVFWLLWGSFFVCGLSTNGLIQTHFLAAAHDHSVTATQAASYLALIGVFDVVGTIASGWLTDRIDPAKLLMVYYSFRGLSLLFLDPVLGTRGMGLIGFMVFYGLDWVATVPPTVAICVERFGVQRGPLVYGWVFAGHQTGAAVAAWGAGALRDATGSYRSSFLIAGVCCGLATFGVSRLRRSETVTEPSR</sequence>
<protein>
    <submittedName>
        <fullName evidence="3">Unannotated protein</fullName>
    </submittedName>
</protein>
<feature type="transmembrane region" description="Helical" evidence="1">
    <location>
        <begin position="89"/>
        <end position="109"/>
    </location>
</feature>
<feature type="transmembrane region" description="Helical" evidence="1">
    <location>
        <begin position="216"/>
        <end position="235"/>
    </location>
</feature>
<organism evidence="3">
    <name type="scientific">freshwater metagenome</name>
    <dbReference type="NCBI Taxonomy" id="449393"/>
    <lineage>
        <taxon>unclassified sequences</taxon>
        <taxon>metagenomes</taxon>
        <taxon>ecological metagenomes</taxon>
    </lineage>
</organism>
<name>A0A6J6C7S8_9ZZZZ</name>
<feature type="transmembrane region" description="Helical" evidence="1">
    <location>
        <begin position="343"/>
        <end position="363"/>
    </location>
</feature>
<feature type="domain" description="Major facilitator superfamily (MFS) profile" evidence="2">
    <location>
        <begin position="1"/>
        <end position="398"/>
    </location>
</feature>
<evidence type="ECO:0000313" key="3">
    <source>
        <dbReference type="EMBL" id="CAB4547184.1"/>
    </source>
</evidence>
<feature type="transmembrane region" description="Helical" evidence="1">
    <location>
        <begin position="375"/>
        <end position="393"/>
    </location>
</feature>
<feature type="transmembrane region" description="Helical" evidence="1">
    <location>
        <begin position="121"/>
        <end position="141"/>
    </location>
</feature>
<dbReference type="SUPFAM" id="SSF103473">
    <property type="entry name" value="MFS general substrate transporter"/>
    <property type="match status" value="1"/>
</dbReference>
<dbReference type="PROSITE" id="PS50850">
    <property type="entry name" value="MFS"/>
    <property type="match status" value="1"/>
</dbReference>
<keyword evidence="1" id="KW-0812">Transmembrane</keyword>
<dbReference type="InterPro" id="IPR020846">
    <property type="entry name" value="MFS_dom"/>
</dbReference>
<keyword evidence="1" id="KW-0472">Membrane</keyword>
<dbReference type="InterPro" id="IPR011701">
    <property type="entry name" value="MFS"/>
</dbReference>
<dbReference type="EMBL" id="CAEZSL010000110">
    <property type="protein sequence ID" value="CAB4547184.1"/>
    <property type="molecule type" value="Genomic_DNA"/>
</dbReference>
<dbReference type="InterPro" id="IPR036259">
    <property type="entry name" value="MFS_trans_sf"/>
</dbReference>
<dbReference type="CDD" id="cd17355">
    <property type="entry name" value="MFS_YcxA_like"/>
    <property type="match status" value="1"/>
</dbReference>
<dbReference type="AlphaFoldDB" id="A0A6J6C7S8"/>
<evidence type="ECO:0000256" key="1">
    <source>
        <dbReference type="SAM" id="Phobius"/>
    </source>
</evidence>
<keyword evidence="1" id="KW-1133">Transmembrane helix</keyword>
<feature type="transmembrane region" description="Helical" evidence="1">
    <location>
        <begin position="64"/>
        <end position="83"/>
    </location>
</feature>
<feature type="transmembrane region" description="Helical" evidence="1">
    <location>
        <begin position="33"/>
        <end position="52"/>
    </location>
</feature>
<gene>
    <name evidence="3" type="ORF">UFOPK1421_01024</name>
</gene>
<dbReference type="PANTHER" id="PTHR11360:SF284">
    <property type="entry name" value="EG:103B4.3 PROTEIN-RELATED"/>
    <property type="match status" value="1"/>
</dbReference>